<evidence type="ECO:0008006" key="2">
    <source>
        <dbReference type="Google" id="ProtNLM"/>
    </source>
</evidence>
<reference evidence="1" key="1">
    <citation type="submission" date="2018-05" db="EMBL/GenBank/DDBJ databases">
        <authorList>
            <person name="Lanie J.A."/>
            <person name="Ng W.-L."/>
            <person name="Kazmierczak K.M."/>
            <person name="Andrzejewski T.M."/>
            <person name="Davidsen T.M."/>
            <person name="Wayne K.J."/>
            <person name="Tettelin H."/>
            <person name="Glass J.I."/>
            <person name="Rusch D."/>
            <person name="Podicherti R."/>
            <person name="Tsui H.-C.T."/>
            <person name="Winkler M.E."/>
        </authorList>
    </citation>
    <scope>NUCLEOTIDE SEQUENCE</scope>
</reference>
<feature type="non-terminal residue" evidence="1">
    <location>
        <position position="1"/>
    </location>
</feature>
<dbReference type="AlphaFoldDB" id="A0A382AZH6"/>
<dbReference type="PANTHER" id="PTHR42921:SF1">
    <property type="entry name" value="ACETOACETYL-COA SYNTHETASE"/>
    <property type="match status" value="1"/>
</dbReference>
<evidence type="ECO:0000313" key="1">
    <source>
        <dbReference type="EMBL" id="SVB06935.1"/>
    </source>
</evidence>
<dbReference type="Gene3D" id="3.40.50.12780">
    <property type="entry name" value="N-terminal domain of ligase-like"/>
    <property type="match status" value="1"/>
</dbReference>
<organism evidence="1">
    <name type="scientific">marine metagenome</name>
    <dbReference type="NCBI Taxonomy" id="408172"/>
    <lineage>
        <taxon>unclassified sequences</taxon>
        <taxon>metagenomes</taxon>
        <taxon>ecological metagenomes</taxon>
    </lineage>
</organism>
<sequence>SPLVEENYDYVYQDIKDDVLLASISGGTDLISCFALGNPTLPVVRGELQCRGLGMDVQSYDQNGTSITNEKGELVCTKAFPSMPIYFWNDPDGSKYQKAYFDKFPGIWHHGDYIEINDHGGVKIYGRSDATLNPGGVRIGTAEIYRVVEAYQEIEDSLVIGQEWKDDQRVILFIKMSSRQNLNDDLVAKIKKAIRNQCSPRHVPAIILETPEIPYTINGKKVEIAVRKIIAGLAVTNRDALANPESLDFYHDISELKSS</sequence>
<dbReference type="InterPro" id="IPR042099">
    <property type="entry name" value="ANL_N_sf"/>
</dbReference>
<accession>A0A382AZH6</accession>
<gene>
    <name evidence="1" type="ORF">METZ01_LOCUS159789</name>
</gene>
<dbReference type="EMBL" id="UINC01027535">
    <property type="protein sequence ID" value="SVB06935.1"/>
    <property type="molecule type" value="Genomic_DNA"/>
</dbReference>
<name>A0A382AZH6_9ZZZZ</name>
<protein>
    <recommendedName>
        <fullName evidence="2">AMP-dependent synthetase/ligase domain-containing protein</fullName>
    </recommendedName>
</protein>
<dbReference type="GO" id="GO:0030729">
    <property type="term" value="F:acetoacetate-CoA ligase activity"/>
    <property type="evidence" value="ECO:0007669"/>
    <property type="project" value="TreeGrafter"/>
</dbReference>
<dbReference type="SUPFAM" id="SSF56801">
    <property type="entry name" value="Acetyl-CoA synthetase-like"/>
    <property type="match status" value="1"/>
</dbReference>
<dbReference type="InterPro" id="IPR045851">
    <property type="entry name" value="AMP-bd_C_sf"/>
</dbReference>
<proteinExistence type="predicted"/>
<dbReference type="PANTHER" id="PTHR42921">
    <property type="entry name" value="ACETOACETYL-COA SYNTHETASE"/>
    <property type="match status" value="1"/>
</dbReference>
<dbReference type="Gene3D" id="3.30.300.30">
    <property type="match status" value="1"/>
</dbReference>